<feature type="non-terminal residue" evidence="1">
    <location>
        <position position="1"/>
    </location>
</feature>
<name>A0A165WH65_9AGAM</name>
<organism evidence="1 2">
    <name type="scientific">Sistotremastrum suecicum HHB10207 ss-3</name>
    <dbReference type="NCBI Taxonomy" id="1314776"/>
    <lineage>
        <taxon>Eukaryota</taxon>
        <taxon>Fungi</taxon>
        <taxon>Dikarya</taxon>
        <taxon>Basidiomycota</taxon>
        <taxon>Agaricomycotina</taxon>
        <taxon>Agaricomycetes</taxon>
        <taxon>Sistotremastrales</taxon>
        <taxon>Sistotremastraceae</taxon>
        <taxon>Sistotremastrum</taxon>
    </lineage>
</organism>
<dbReference type="InterPro" id="IPR021109">
    <property type="entry name" value="Peptidase_aspartic_dom_sf"/>
</dbReference>
<gene>
    <name evidence="1" type="ORF">SISSUDRAFT_969808</name>
</gene>
<accession>A0A165WH65</accession>
<dbReference type="CDD" id="cd00303">
    <property type="entry name" value="retropepsin_like"/>
    <property type="match status" value="1"/>
</dbReference>
<evidence type="ECO:0000313" key="1">
    <source>
        <dbReference type="EMBL" id="KZT31149.1"/>
    </source>
</evidence>
<reference evidence="1 2" key="1">
    <citation type="journal article" date="2016" name="Mol. Biol. Evol.">
        <title>Comparative Genomics of Early-Diverging Mushroom-Forming Fungi Provides Insights into the Origins of Lignocellulose Decay Capabilities.</title>
        <authorList>
            <person name="Nagy L.G."/>
            <person name="Riley R."/>
            <person name="Tritt A."/>
            <person name="Adam C."/>
            <person name="Daum C."/>
            <person name="Floudas D."/>
            <person name="Sun H."/>
            <person name="Yadav J.S."/>
            <person name="Pangilinan J."/>
            <person name="Larsson K.H."/>
            <person name="Matsuura K."/>
            <person name="Barry K."/>
            <person name="Labutti K."/>
            <person name="Kuo R."/>
            <person name="Ohm R.A."/>
            <person name="Bhattacharya S.S."/>
            <person name="Shirouzu T."/>
            <person name="Yoshinaga Y."/>
            <person name="Martin F.M."/>
            <person name="Grigoriev I.V."/>
            <person name="Hibbett D.S."/>
        </authorList>
    </citation>
    <scope>NUCLEOTIDE SEQUENCE [LARGE SCALE GENOMIC DNA]</scope>
    <source>
        <strain evidence="1 2">HHB10207 ss-3</strain>
    </source>
</reference>
<dbReference type="OrthoDB" id="5596707at2759"/>
<protein>
    <submittedName>
        <fullName evidence="1">Uncharacterized protein</fullName>
    </submittedName>
</protein>
<dbReference type="AlphaFoldDB" id="A0A165WH65"/>
<keyword evidence="2" id="KW-1185">Reference proteome</keyword>
<dbReference type="Proteomes" id="UP000076798">
    <property type="component" value="Unassembled WGS sequence"/>
</dbReference>
<dbReference type="STRING" id="1314776.A0A165WH65"/>
<sequence length="76" mass="8324">DNVMSMEGADESVNKALGKLKDLPLQIGSIRFYVQAQVVPRSPVPLLLGMPFFALSNCTKRFDDNGDLTLTITNPN</sequence>
<dbReference type="EMBL" id="KV428803">
    <property type="protein sequence ID" value="KZT31149.1"/>
    <property type="molecule type" value="Genomic_DNA"/>
</dbReference>
<dbReference type="Gene3D" id="2.40.70.10">
    <property type="entry name" value="Acid Proteases"/>
    <property type="match status" value="1"/>
</dbReference>
<feature type="non-terminal residue" evidence="1">
    <location>
        <position position="76"/>
    </location>
</feature>
<evidence type="ECO:0000313" key="2">
    <source>
        <dbReference type="Proteomes" id="UP000076798"/>
    </source>
</evidence>
<proteinExistence type="predicted"/>